<dbReference type="PANTHER" id="PTHR11709">
    <property type="entry name" value="MULTI-COPPER OXIDASE"/>
    <property type="match status" value="1"/>
</dbReference>
<dbReference type="CDD" id="cd13884">
    <property type="entry name" value="CuRO_2_tcLCC_insect_like"/>
    <property type="match status" value="1"/>
</dbReference>
<evidence type="ECO:0000256" key="2">
    <source>
        <dbReference type="ARBA" id="ARBA00022723"/>
    </source>
</evidence>
<evidence type="ECO:0008006" key="11">
    <source>
        <dbReference type="Google" id="ProtNLM"/>
    </source>
</evidence>
<dbReference type="Gene3D" id="2.60.40.420">
    <property type="entry name" value="Cupredoxins - blue copper proteins"/>
    <property type="match status" value="3"/>
</dbReference>
<dbReference type="GO" id="GO:0016491">
    <property type="term" value="F:oxidoreductase activity"/>
    <property type="evidence" value="ECO:0007669"/>
    <property type="project" value="UniProtKB-KW"/>
</dbReference>
<dbReference type="CDD" id="cd13858">
    <property type="entry name" value="CuRO_1_tcLCC2_insect_like"/>
    <property type="match status" value="1"/>
</dbReference>
<proteinExistence type="inferred from homology"/>
<dbReference type="Pfam" id="PF07732">
    <property type="entry name" value="Cu-oxidase_3"/>
    <property type="match status" value="1"/>
</dbReference>
<dbReference type="GO" id="GO:0006826">
    <property type="term" value="P:iron ion transport"/>
    <property type="evidence" value="ECO:0007669"/>
    <property type="project" value="TreeGrafter"/>
</dbReference>
<feature type="domain" description="Plastocyanin-like" evidence="7">
    <location>
        <begin position="527"/>
        <end position="641"/>
    </location>
</feature>
<accession>A0A913ZLU9</accession>
<feature type="compositionally biased region" description="Basic and acidic residues" evidence="5">
    <location>
        <begin position="394"/>
        <end position="405"/>
    </location>
</feature>
<dbReference type="FunFam" id="2.60.40.420:FF:000031">
    <property type="entry name" value="Laccase-2 isoform A"/>
    <property type="match status" value="1"/>
</dbReference>
<reference evidence="9" key="1">
    <citation type="submission" date="2022-11" db="UniProtKB">
        <authorList>
            <consortium name="EnsemblMetazoa"/>
        </authorList>
    </citation>
    <scope>IDENTIFICATION</scope>
</reference>
<keyword evidence="2" id="KW-0479">Metal-binding</keyword>
<evidence type="ECO:0000313" key="9">
    <source>
        <dbReference type="EnsemblMetazoa" id="XP_038052309.1"/>
    </source>
</evidence>
<dbReference type="PANTHER" id="PTHR11709:SF394">
    <property type="entry name" value="FI03373P-RELATED"/>
    <property type="match status" value="1"/>
</dbReference>
<evidence type="ECO:0000256" key="5">
    <source>
        <dbReference type="SAM" id="MobiDB-lite"/>
    </source>
</evidence>
<dbReference type="InterPro" id="IPR008972">
    <property type="entry name" value="Cupredoxin"/>
</dbReference>
<name>A0A913ZLU9_PATMI</name>
<evidence type="ECO:0000259" key="8">
    <source>
        <dbReference type="Pfam" id="PF07732"/>
    </source>
</evidence>
<dbReference type="Pfam" id="PF00394">
    <property type="entry name" value="Cu-oxidase"/>
    <property type="match status" value="1"/>
</dbReference>
<keyword evidence="4" id="KW-0186">Copper</keyword>
<evidence type="ECO:0000256" key="1">
    <source>
        <dbReference type="ARBA" id="ARBA00010609"/>
    </source>
</evidence>
<dbReference type="EnsemblMetazoa" id="XM_038196381.1">
    <property type="protein sequence ID" value="XP_038052309.1"/>
    <property type="gene ID" value="LOC119725016"/>
</dbReference>
<dbReference type="OMA" id="WTINGTS"/>
<dbReference type="GO" id="GO:0005886">
    <property type="term" value="C:plasma membrane"/>
    <property type="evidence" value="ECO:0007669"/>
    <property type="project" value="TreeGrafter"/>
</dbReference>
<evidence type="ECO:0000256" key="4">
    <source>
        <dbReference type="ARBA" id="ARBA00023008"/>
    </source>
</evidence>
<dbReference type="CDD" id="cd13905">
    <property type="entry name" value="CuRO_3_tcLLC2_insect_like"/>
    <property type="match status" value="1"/>
</dbReference>
<keyword evidence="10" id="KW-1185">Reference proteome</keyword>
<dbReference type="SUPFAM" id="SSF49503">
    <property type="entry name" value="Cupredoxins"/>
    <property type="match status" value="3"/>
</dbReference>
<dbReference type="AlphaFoldDB" id="A0A913ZLU9"/>
<feature type="domain" description="Plastocyanin-like" evidence="6">
    <location>
        <begin position="240"/>
        <end position="393"/>
    </location>
</feature>
<dbReference type="InterPro" id="IPR001117">
    <property type="entry name" value="Cu-oxidase_2nd"/>
</dbReference>
<feature type="region of interest" description="Disordered" evidence="5">
    <location>
        <begin position="394"/>
        <end position="414"/>
    </location>
</feature>
<comment type="similarity">
    <text evidence="1">Belongs to the multicopper oxidase family.</text>
</comment>
<evidence type="ECO:0000313" key="10">
    <source>
        <dbReference type="Proteomes" id="UP000887568"/>
    </source>
</evidence>
<dbReference type="Pfam" id="PF07731">
    <property type="entry name" value="Cu-oxidase_2"/>
    <property type="match status" value="1"/>
</dbReference>
<evidence type="ECO:0000256" key="3">
    <source>
        <dbReference type="ARBA" id="ARBA00023002"/>
    </source>
</evidence>
<dbReference type="InterPro" id="IPR045087">
    <property type="entry name" value="Cu-oxidase_fam"/>
</dbReference>
<feature type="domain" description="Plastocyanin-like" evidence="8">
    <location>
        <begin position="112"/>
        <end position="223"/>
    </location>
</feature>
<evidence type="ECO:0000259" key="6">
    <source>
        <dbReference type="Pfam" id="PF00394"/>
    </source>
</evidence>
<dbReference type="InterPro" id="IPR011707">
    <property type="entry name" value="Cu-oxidase-like_N"/>
</dbReference>
<protein>
    <recommendedName>
        <fullName evidence="11">Laccase</fullName>
    </recommendedName>
</protein>
<dbReference type="OrthoDB" id="2121828at2759"/>
<dbReference type="GeneID" id="119725016"/>
<sequence>MTDTISPSCWALLAFCSCRNCRLLQDAAEIAFAIRHGFLPCHIVHFSQVSILFSLIFFKQSTAVQTHECLRTCEWPPRPKICRYDFTIEWFHTMSTDCMDCPHNQTHCSRPQCIPADGFPRAITVVNKMFPGPSIQVCEHDTIEVKVQNNLINGESVAIHWHGIHQRGTPHMDGVPLVTQCPIPYRSSFTYKFKAELAGTFYWHAHGVQRVDGASGFLIVRQAAPNEVHSGMYDQDRPDHLLILQDWLDELFIDRYARVYLRADYAKLSSESLLINGRGSSLGFPVEASNDTVYVPRHVFHVQQGQRYRFRTVSNIVMECLLEVSVDGHNLTIIASDGAPVEPLEVGSVGLTSGERYDFVLDAKREVGKYWLRVKGRSACKHLEELALVVYDGAEGHPDPPEERPQPSGVQLNPFNTKSSNSVVNVHELSSAETTISWSFSGGEDAIGNADVVHYIGLDFKEVNNPNYNNPIYNPAYGAPGDPSVFTGIPTPQINRVTFRPPVVPLLTQSREISEFEICTFESTRAMQDHCKEQFCECTHVLEVDLGQVVELVLVDEGLFENNHPMHIHGYNFHVLARGKIGESTTVEEVIRLDQAGNITRRTQRAPVKDTVPVPDGGYVVIRFLADNPGWWLFHCHVEIHFLVTRNLTVQCATKSLPGELIFPSALWEMVDKFSARESGMSLVIHVGSDDDLPPLPNDLPRCGGDWYPKEEQPEVRPPAITPENGAGTPQGGLLTSLAGIVALVLGQLCLYR</sequence>
<organism evidence="9 10">
    <name type="scientific">Patiria miniata</name>
    <name type="common">Bat star</name>
    <name type="synonym">Asterina miniata</name>
    <dbReference type="NCBI Taxonomy" id="46514"/>
    <lineage>
        <taxon>Eukaryota</taxon>
        <taxon>Metazoa</taxon>
        <taxon>Echinodermata</taxon>
        <taxon>Eleutherozoa</taxon>
        <taxon>Asterozoa</taxon>
        <taxon>Asteroidea</taxon>
        <taxon>Valvatacea</taxon>
        <taxon>Valvatida</taxon>
        <taxon>Asterinidae</taxon>
        <taxon>Patiria</taxon>
    </lineage>
</organism>
<dbReference type="Proteomes" id="UP000887568">
    <property type="component" value="Unplaced"/>
</dbReference>
<evidence type="ECO:0000259" key="7">
    <source>
        <dbReference type="Pfam" id="PF07731"/>
    </source>
</evidence>
<keyword evidence="3" id="KW-0560">Oxidoreductase</keyword>
<dbReference type="GO" id="GO:0005507">
    <property type="term" value="F:copper ion binding"/>
    <property type="evidence" value="ECO:0007669"/>
    <property type="project" value="InterPro"/>
</dbReference>
<dbReference type="InterPro" id="IPR011706">
    <property type="entry name" value="Cu-oxidase_C"/>
</dbReference>
<dbReference type="FunFam" id="2.60.40.420:FF:000045">
    <property type="entry name" value="Laccase 2"/>
    <property type="match status" value="1"/>
</dbReference>
<dbReference type="RefSeq" id="XP_038052309.1">
    <property type="nucleotide sequence ID" value="XM_038196381.1"/>
</dbReference>